<protein>
    <submittedName>
        <fullName evidence="2">Uncharacterized protein</fullName>
    </submittedName>
</protein>
<dbReference type="Proteomes" id="UP001159427">
    <property type="component" value="Unassembled WGS sequence"/>
</dbReference>
<name>A0ABN8RN21_9CNID</name>
<accession>A0ABN8RN21</accession>
<dbReference type="EMBL" id="CALNXI010001910">
    <property type="protein sequence ID" value="CAH3179493.1"/>
    <property type="molecule type" value="Genomic_DNA"/>
</dbReference>
<feature type="region of interest" description="Disordered" evidence="1">
    <location>
        <begin position="62"/>
        <end position="201"/>
    </location>
</feature>
<gene>
    <name evidence="2" type="ORF">PEVE_00012415</name>
</gene>
<comment type="caution">
    <text evidence="2">The sequence shown here is derived from an EMBL/GenBank/DDBJ whole genome shotgun (WGS) entry which is preliminary data.</text>
</comment>
<organism evidence="2 3">
    <name type="scientific">Porites evermanni</name>
    <dbReference type="NCBI Taxonomy" id="104178"/>
    <lineage>
        <taxon>Eukaryota</taxon>
        <taxon>Metazoa</taxon>
        <taxon>Cnidaria</taxon>
        <taxon>Anthozoa</taxon>
        <taxon>Hexacorallia</taxon>
        <taxon>Scleractinia</taxon>
        <taxon>Fungiina</taxon>
        <taxon>Poritidae</taxon>
        <taxon>Porites</taxon>
    </lineage>
</organism>
<feature type="compositionally biased region" description="Basic and acidic residues" evidence="1">
    <location>
        <begin position="93"/>
        <end position="112"/>
    </location>
</feature>
<proteinExistence type="predicted"/>
<sequence length="201" mass="24491">MASKKVMIRWDTKCAWNGCQQPVPRKDIDPPKPASLAEGERIRVKFSGRWYNAFVVTSWSKEQKGVAKNKSAKTKKRVDPSDDDVAPTVPKRKKEENLYKNFLEEKSQRESGWRLMRVGNKKQRGEVRGEEKVHEGKMERRERERKEWEEERRKEEVERRETEKREWEDERRRQDVERKEKERRELEEERRKEDVQHRESL</sequence>
<evidence type="ECO:0000313" key="2">
    <source>
        <dbReference type="EMBL" id="CAH3179493.1"/>
    </source>
</evidence>
<keyword evidence="3" id="KW-1185">Reference proteome</keyword>
<evidence type="ECO:0000256" key="1">
    <source>
        <dbReference type="SAM" id="MobiDB-lite"/>
    </source>
</evidence>
<evidence type="ECO:0000313" key="3">
    <source>
        <dbReference type="Proteomes" id="UP001159427"/>
    </source>
</evidence>
<reference evidence="2 3" key="1">
    <citation type="submission" date="2022-05" db="EMBL/GenBank/DDBJ databases">
        <authorList>
            <consortium name="Genoscope - CEA"/>
            <person name="William W."/>
        </authorList>
    </citation>
    <scope>NUCLEOTIDE SEQUENCE [LARGE SCALE GENOMIC DNA]</scope>
</reference>
<feature type="compositionally biased region" description="Basic and acidic residues" evidence="1">
    <location>
        <begin position="123"/>
        <end position="201"/>
    </location>
</feature>